<keyword evidence="3" id="KW-1185">Reference proteome</keyword>
<feature type="non-terminal residue" evidence="2">
    <location>
        <position position="276"/>
    </location>
</feature>
<feature type="compositionally biased region" description="Basic residues" evidence="1">
    <location>
        <begin position="139"/>
        <end position="153"/>
    </location>
</feature>
<proteinExistence type="predicted"/>
<comment type="caution">
    <text evidence="2">The sequence shown here is derived from an EMBL/GenBank/DDBJ whole genome shotgun (WGS) entry which is preliminary data.</text>
</comment>
<organism evidence="2 3">
    <name type="scientific">Prorocentrum cordatum</name>
    <dbReference type="NCBI Taxonomy" id="2364126"/>
    <lineage>
        <taxon>Eukaryota</taxon>
        <taxon>Sar</taxon>
        <taxon>Alveolata</taxon>
        <taxon>Dinophyceae</taxon>
        <taxon>Prorocentrales</taxon>
        <taxon>Prorocentraceae</taxon>
        <taxon>Prorocentrum</taxon>
    </lineage>
</organism>
<feature type="compositionally biased region" description="Basic residues" evidence="1">
    <location>
        <begin position="98"/>
        <end position="130"/>
    </location>
</feature>
<dbReference type="EMBL" id="CAUYUJ010021900">
    <property type="protein sequence ID" value="CAK0907647.1"/>
    <property type="molecule type" value="Genomic_DNA"/>
</dbReference>
<accession>A0ABN9Y540</accession>
<dbReference type="Proteomes" id="UP001189429">
    <property type="component" value="Unassembled WGS sequence"/>
</dbReference>
<feature type="compositionally biased region" description="Basic residues" evidence="1">
    <location>
        <begin position="217"/>
        <end position="236"/>
    </location>
</feature>
<evidence type="ECO:0000313" key="2">
    <source>
        <dbReference type="EMBL" id="CAK0907647.1"/>
    </source>
</evidence>
<evidence type="ECO:0000313" key="3">
    <source>
        <dbReference type="Proteomes" id="UP001189429"/>
    </source>
</evidence>
<name>A0ABN9Y540_9DINO</name>
<sequence length="276" mass="30574">MLCRLSGGGCCEQSMAAGSNLRGHDSRSEDAADDAPPPMGSVVLQIYSDHEDTSPSPAKAWRAPPGDAGRPRLPPSPCRRERAVTAAGRVPGASVGRPARRRQHGRAAVHARRRRRRGHADRALRRRGRGRPAGEHRREQRRRHRRGRRRRGSQRAGPRAAVAVAAGRGGVRHRGLEGWNRARRGRADDWRAADLRDQKRWRRPGVEPGPSGDARSARRPHHRGERPARGARRAGRRPAEGSAPQHPLEATEQVLRHPGEFPWAAWSGDQGARLLR</sequence>
<feature type="compositionally biased region" description="Basic and acidic residues" evidence="1">
    <location>
        <begin position="185"/>
        <end position="198"/>
    </location>
</feature>
<feature type="region of interest" description="Disordered" evidence="1">
    <location>
        <begin position="14"/>
        <end position="256"/>
    </location>
</feature>
<protein>
    <submittedName>
        <fullName evidence="2">Uncharacterized protein</fullName>
    </submittedName>
</protein>
<evidence type="ECO:0000256" key="1">
    <source>
        <dbReference type="SAM" id="MobiDB-lite"/>
    </source>
</evidence>
<gene>
    <name evidence="2" type="ORF">PCOR1329_LOCUS82610</name>
</gene>
<reference evidence="2" key="1">
    <citation type="submission" date="2023-10" db="EMBL/GenBank/DDBJ databases">
        <authorList>
            <person name="Chen Y."/>
            <person name="Shah S."/>
            <person name="Dougan E. K."/>
            <person name="Thang M."/>
            <person name="Chan C."/>
        </authorList>
    </citation>
    <scope>NUCLEOTIDE SEQUENCE [LARGE SCALE GENOMIC DNA]</scope>
</reference>
<feature type="compositionally biased region" description="Low complexity" evidence="1">
    <location>
        <begin position="154"/>
        <end position="166"/>
    </location>
</feature>